<evidence type="ECO:0000313" key="3">
    <source>
        <dbReference type="Proteomes" id="UP000188586"/>
    </source>
</evidence>
<proteinExistence type="predicted"/>
<evidence type="ECO:0000256" key="1">
    <source>
        <dbReference type="SAM" id="Phobius"/>
    </source>
</evidence>
<accession>A0A1V3SV69</accession>
<comment type="caution">
    <text evidence="2">The sequence shown here is derived from an EMBL/GenBank/DDBJ whole genome shotgun (WGS) entry which is preliminary data.</text>
</comment>
<dbReference type="RefSeq" id="WP_077303760.1">
    <property type="nucleotide sequence ID" value="NZ_MPOJ01000010.1"/>
</dbReference>
<dbReference type="Proteomes" id="UP000188586">
    <property type="component" value="Unassembled WGS sequence"/>
</dbReference>
<protein>
    <submittedName>
        <fullName evidence="2">Uncharacterized protein</fullName>
    </submittedName>
</protein>
<keyword evidence="1" id="KW-0472">Membrane</keyword>
<feature type="transmembrane region" description="Helical" evidence="1">
    <location>
        <begin position="58"/>
        <end position="76"/>
    </location>
</feature>
<feature type="transmembrane region" description="Helical" evidence="1">
    <location>
        <begin position="23"/>
        <end position="46"/>
    </location>
</feature>
<reference evidence="2 3" key="1">
    <citation type="submission" date="2016-11" db="EMBL/GenBank/DDBJ databases">
        <title>Comparative genomics of co-occurring bacteria in distinct bioleaching systems unravels niche-specific adaptation.</title>
        <authorList>
            <person name="Zhang X."/>
            <person name="Liu X."/>
            <person name="Yin H."/>
        </authorList>
    </citation>
    <scope>NUCLEOTIDE SEQUENCE [LARGE SCALE GENOMIC DNA]</scope>
    <source>
        <strain evidence="2 3">DX</strain>
    </source>
</reference>
<organism evidence="2 3">
    <name type="scientific">Leptospirillum ferriphilum</name>
    <dbReference type="NCBI Taxonomy" id="178606"/>
    <lineage>
        <taxon>Bacteria</taxon>
        <taxon>Pseudomonadati</taxon>
        <taxon>Nitrospirota</taxon>
        <taxon>Nitrospiria</taxon>
        <taxon>Nitrospirales</taxon>
        <taxon>Nitrospiraceae</taxon>
        <taxon>Leptospirillum</taxon>
    </lineage>
</organism>
<evidence type="ECO:0000313" key="2">
    <source>
        <dbReference type="EMBL" id="OOH72761.1"/>
    </source>
</evidence>
<name>A0A1V3SV69_9BACT</name>
<keyword evidence="1" id="KW-0812">Transmembrane</keyword>
<dbReference type="EMBL" id="MPOJ01000010">
    <property type="protein sequence ID" value="OOH72761.1"/>
    <property type="molecule type" value="Genomic_DNA"/>
</dbReference>
<keyword evidence="1" id="KW-1133">Transmembrane helix</keyword>
<gene>
    <name evidence="2" type="ORF">BOX24_05075</name>
</gene>
<dbReference type="AlphaFoldDB" id="A0A1V3SV69"/>
<sequence>MGGQTLGNIATGVQSNLTGVGSLILYVFALVGVVMAGMGIHGFYAHHNGNGRMSLSRAATMTIVGIILAGGLTYLINSGSMTFGNNSGQTTLQNVVNP</sequence>